<gene>
    <name evidence="1" type="ORF">METZ01_LOCUS72042</name>
</gene>
<dbReference type="AlphaFoldDB" id="A0A381TUL0"/>
<protein>
    <recommendedName>
        <fullName evidence="2">PKD domain-containing protein</fullName>
    </recommendedName>
</protein>
<proteinExistence type="predicted"/>
<dbReference type="EMBL" id="UINC01005118">
    <property type="protein sequence ID" value="SVA19188.1"/>
    <property type="molecule type" value="Genomic_DNA"/>
</dbReference>
<organism evidence="1">
    <name type="scientific">marine metagenome</name>
    <dbReference type="NCBI Taxonomy" id="408172"/>
    <lineage>
        <taxon>unclassified sequences</taxon>
        <taxon>metagenomes</taxon>
        <taxon>ecological metagenomes</taxon>
    </lineage>
</organism>
<accession>A0A381TUL0</accession>
<evidence type="ECO:0008006" key="2">
    <source>
        <dbReference type="Google" id="ProtNLM"/>
    </source>
</evidence>
<sequence>MYEEIGMSCYCVRLVGVASVALLVGSAASAQVPGAVREFGAQVAPMFEGWYQNDDGTATVLIGFFNPNSEQTIDLPVGELNRFEPGPEDLGQPTHFPPGRSWGVTSIQVPGDFDGNLRWVLTANDQPASIPVHLEAPYFIEPLRNAADGNEPPTIRFAADRTGFTGPPVGVAHTMTGRVGTPLELSVWTSDVKPEGGGEGGGGRRRTALTLRWHLHRGPAAVEFDEPSQRFQESADQNPKTTITFGEPGEYLLRAEALDETGVGGGGFQCCWTSAIVQVTVSP</sequence>
<evidence type="ECO:0000313" key="1">
    <source>
        <dbReference type="EMBL" id="SVA19188.1"/>
    </source>
</evidence>
<reference evidence="1" key="1">
    <citation type="submission" date="2018-05" db="EMBL/GenBank/DDBJ databases">
        <authorList>
            <person name="Lanie J.A."/>
            <person name="Ng W.-L."/>
            <person name="Kazmierczak K.M."/>
            <person name="Andrzejewski T.M."/>
            <person name="Davidsen T.M."/>
            <person name="Wayne K.J."/>
            <person name="Tettelin H."/>
            <person name="Glass J.I."/>
            <person name="Rusch D."/>
            <person name="Podicherti R."/>
            <person name="Tsui H.-C.T."/>
            <person name="Winkler M.E."/>
        </authorList>
    </citation>
    <scope>NUCLEOTIDE SEQUENCE</scope>
</reference>
<name>A0A381TUL0_9ZZZZ</name>